<gene>
    <name evidence="1" type="ORF">FYK34_13270</name>
</gene>
<evidence type="ECO:0000313" key="2">
    <source>
        <dbReference type="Proteomes" id="UP000322079"/>
    </source>
</evidence>
<reference evidence="1 2" key="1">
    <citation type="submission" date="2019-08" db="EMBL/GenBank/DDBJ databases">
        <title>Chromobacterium paludis, a novel bacterium isolated from a Maryland marsh pond.</title>
        <authorList>
            <person name="Blackburn M.B."/>
            <person name="Gundersen-Rindal D.E."/>
        </authorList>
    </citation>
    <scope>NUCLEOTIDE SEQUENCE [LARGE SCALE GENOMIC DNA]</scope>
    <source>
        <strain evidence="2">IIBBL 257-1</strain>
    </source>
</reference>
<dbReference type="KEGG" id="chrm:FYK34_13270"/>
<proteinExistence type="predicted"/>
<sequence>MSDHKQDPIIMPTPDGPLNLTEYTYATHAYLVTTPEGHRLMMVRDNKANAPFLAEKRPLWEKEGYQIEYLPLADARRKLLGG</sequence>
<dbReference type="RefSeq" id="WP_149297178.1">
    <property type="nucleotide sequence ID" value="NZ_CP043473.1"/>
</dbReference>
<dbReference type="AlphaFoldDB" id="A0A5C1DIN1"/>
<dbReference type="Proteomes" id="UP000322079">
    <property type="component" value="Chromosome"/>
</dbReference>
<protein>
    <submittedName>
        <fullName evidence="1">Uncharacterized protein</fullName>
    </submittedName>
</protein>
<evidence type="ECO:0000313" key="1">
    <source>
        <dbReference type="EMBL" id="QEL56462.1"/>
    </source>
</evidence>
<organism evidence="1 2">
    <name type="scientific">Chromobacterium paludis</name>
    <dbReference type="NCBI Taxonomy" id="2605945"/>
    <lineage>
        <taxon>Bacteria</taxon>
        <taxon>Pseudomonadati</taxon>
        <taxon>Pseudomonadota</taxon>
        <taxon>Betaproteobacteria</taxon>
        <taxon>Neisseriales</taxon>
        <taxon>Chromobacteriaceae</taxon>
        <taxon>Chromobacterium</taxon>
    </lineage>
</organism>
<accession>A0A5C1DIN1</accession>
<name>A0A5C1DIN1_9NEIS</name>
<keyword evidence="2" id="KW-1185">Reference proteome</keyword>
<dbReference type="EMBL" id="CP043473">
    <property type="protein sequence ID" value="QEL56462.1"/>
    <property type="molecule type" value="Genomic_DNA"/>
</dbReference>